<dbReference type="PANTHER" id="PTHR45849:SF3">
    <property type="entry name" value="HISTONE CHAPERONE RTT106"/>
    <property type="match status" value="1"/>
</dbReference>
<dbReference type="InterPro" id="IPR011993">
    <property type="entry name" value="PH-like_dom_sf"/>
</dbReference>
<accession>A0A9P6JQF2</accession>
<dbReference type="Gene3D" id="2.30.29.30">
    <property type="entry name" value="Pleckstrin-homology domain (PH domain)/Phosphotyrosine-binding domain (PTB)"/>
    <property type="match status" value="1"/>
</dbReference>
<dbReference type="OrthoDB" id="75754at2759"/>
<evidence type="ECO:0000313" key="5">
    <source>
        <dbReference type="EMBL" id="KAF9528798.1"/>
    </source>
</evidence>
<feature type="compositionally biased region" description="Acidic residues" evidence="3">
    <location>
        <begin position="532"/>
        <end position="549"/>
    </location>
</feature>
<dbReference type="Gene3D" id="2.30.29.120">
    <property type="match status" value="1"/>
</dbReference>
<dbReference type="GO" id="GO:0031491">
    <property type="term" value="F:nucleosome binding"/>
    <property type="evidence" value="ECO:0007669"/>
    <property type="project" value="TreeGrafter"/>
</dbReference>
<dbReference type="InterPro" id="IPR050454">
    <property type="entry name" value="RTT106/SSRP1_HistChap/FACT"/>
</dbReference>
<comment type="similarity">
    <text evidence="1">Belongs to the RTT106 family.</text>
</comment>
<feature type="domain" description="Histone chaperone RTT106/FACT complex subunit SPT16-like middle" evidence="4">
    <location>
        <begin position="293"/>
        <end position="403"/>
    </location>
</feature>
<evidence type="ECO:0000256" key="3">
    <source>
        <dbReference type="SAM" id="MobiDB-lite"/>
    </source>
</evidence>
<evidence type="ECO:0000256" key="2">
    <source>
        <dbReference type="ARBA" id="ARBA00025370"/>
    </source>
</evidence>
<dbReference type="InterPro" id="IPR013719">
    <property type="entry name" value="RTT106/SPT16-like_middle_dom"/>
</dbReference>
<feature type="compositionally biased region" description="Acidic residues" evidence="3">
    <location>
        <begin position="484"/>
        <end position="495"/>
    </location>
</feature>
<dbReference type="AlphaFoldDB" id="A0A9P6JQF2"/>
<comment type="function">
    <text evidence="2">Component of the FACT complex, a general chromatin factor that acts to reorganize nucleosomes. The FACT complex is involved in multiple processes that require DNA as a template such as mRNA elongation, DNA replication and DNA repair. During transcription elongation the FACT complex acts as a histone chaperone that both destabilizes and restores nucleosomal structure. It facilitates the passage of RNA polymerase II and transcription by promoting the dissociation of one histone H2A-H2B dimer from the nucleosome, then subsequently promotes the reestablishment of the nucleosome following the passage of RNA polymerase II.</text>
</comment>
<dbReference type="Pfam" id="PF08512">
    <property type="entry name" value="Rttp106-like_middle"/>
    <property type="match status" value="1"/>
</dbReference>
<evidence type="ECO:0000259" key="4">
    <source>
        <dbReference type="SMART" id="SM01287"/>
    </source>
</evidence>
<feature type="compositionally biased region" description="Basic and acidic residues" evidence="3">
    <location>
        <begin position="75"/>
        <end position="90"/>
    </location>
</feature>
<reference evidence="5" key="1">
    <citation type="submission" date="2020-11" db="EMBL/GenBank/DDBJ databases">
        <authorList>
            <consortium name="DOE Joint Genome Institute"/>
            <person name="Ahrendt S."/>
            <person name="Riley R."/>
            <person name="Andreopoulos W."/>
            <person name="Labutti K."/>
            <person name="Pangilinan J."/>
            <person name="Ruiz-Duenas F.J."/>
            <person name="Barrasa J.M."/>
            <person name="Sanchez-Garcia M."/>
            <person name="Camarero S."/>
            <person name="Miyauchi S."/>
            <person name="Serrano A."/>
            <person name="Linde D."/>
            <person name="Babiker R."/>
            <person name="Drula E."/>
            <person name="Ayuso-Fernandez I."/>
            <person name="Pacheco R."/>
            <person name="Padilla G."/>
            <person name="Ferreira P."/>
            <person name="Barriuso J."/>
            <person name="Kellner H."/>
            <person name="Castanera R."/>
            <person name="Alfaro M."/>
            <person name="Ramirez L."/>
            <person name="Pisabarro A.G."/>
            <person name="Kuo A."/>
            <person name="Tritt A."/>
            <person name="Lipzen A."/>
            <person name="He G."/>
            <person name="Yan M."/>
            <person name="Ng V."/>
            <person name="Cullen D."/>
            <person name="Martin F."/>
            <person name="Rosso M.-N."/>
            <person name="Henrissat B."/>
            <person name="Hibbett D."/>
            <person name="Martinez A.T."/>
            <person name="Grigoriev I.V."/>
        </authorList>
    </citation>
    <scope>NUCLEOTIDE SEQUENCE</scope>
    <source>
        <strain evidence="5">CBS 506.95</strain>
    </source>
</reference>
<organism evidence="5 6">
    <name type="scientific">Crepidotus variabilis</name>
    <dbReference type="NCBI Taxonomy" id="179855"/>
    <lineage>
        <taxon>Eukaryota</taxon>
        <taxon>Fungi</taxon>
        <taxon>Dikarya</taxon>
        <taxon>Basidiomycota</taxon>
        <taxon>Agaricomycotina</taxon>
        <taxon>Agaricomycetes</taxon>
        <taxon>Agaricomycetidae</taxon>
        <taxon>Agaricales</taxon>
        <taxon>Agaricineae</taxon>
        <taxon>Crepidotaceae</taxon>
        <taxon>Crepidotus</taxon>
    </lineage>
</organism>
<proteinExistence type="inferred from homology"/>
<sequence length="549" mass="58943">MVSNSEPSYLRAIAPALPAEIASKLRSLCAQPANEIFLENFVRLLSGAKYSSEASTQLREQWTENQTLIKTIVDELRPTPTDRKRTRSEDAMDVAEDAVSPKRRRTTPNGEPSQNGNSSVIQQQELGVPLFALHNVSTTSPIRKKVDITVHRNALVLVNPSTKAPEATISLSNLKRAFVLPTRGKTKPHWTVILLSSDVPDNPKTKRIPGAAPSENQQVVFGLDANTAANFMTSTYNNGEAAQETHPKNSPTSPLIDTFLSHSGIPVVRPSASTFKSACGGVLAGSSASVDGIPGVEAYRAAKSGNLWFSEEGILWGESKPCEFWSIEDLISRDEGVRIVGHGAGRSCTVVLTRRIGGVSTASEVDDVGKDEEMGEETEFAMIDGKEREAISTWVRNHRDSFGGAAGKEKGKEKAILKPKPSSNGPMTIHNLPDESDDEDEAFEVDNLSDLDGSEKSSDSDDDRESENEAGSAEGDADGSGSGDDAEADDEVEELDPAHHPLLRPGAMPRMSRAALNMAAAIVEDAVTGGDGADDQDEPEEEGEDELED</sequence>
<protein>
    <submittedName>
        <fullName evidence="5">Histone chaperone Rttp106-like-domain-containing protein</fullName>
    </submittedName>
</protein>
<evidence type="ECO:0000256" key="1">
    <source>
        <dbReference type="ARBA" id="ARBA00006159"/>
    </source>
</evidence>
<name>A0A9P6JQF2_9AGAR</name>
<feature type="compositionally biased region" description="Basic and acidic residues" evidence="3">
    <location>
        <begin position="401"/>
        <end position="416"/>
    </location>
</feature>
<feature type="compositionally biased region" description="Acidic residues" evidence="3">
    <location>
        <begin position="434"/>
        <end position="449"/>
    </location>
</feature>
<evidence type="ECO:0000313" key="6">
    <source>
        <dbReference type="Proteomes" id="UP000807306"/>
    </source>
</evidence>
<dbReference type="Proteomes" id="UP000807306">
    <property type="component" value="Unassembled WGS sequence"/>
</dbReference>
<comment type="caution">
    <text evidence="5">The sequence shown here is derived from an EMBL/GenBank/DDBJ whole genome shotgun (WGS) entry which is preliminary data.</text>
</comment>
<gene>
    <name evidence="5" type="ORF">CPB83DRAFT_853758</name>
</gene>
<dbReference type="SMART" id="SM01287">
    <property type="entry name" value="Rtt106"/>
    <property type="match status" value="1"/>
</dbReference>
<dbReference type="PANTHER" id="PTHR45849">
    <property type="entry name" value="FACT COMPLEX SUBUNIT SSRP1"/>
    <property type="match status" value="1"/>
</dbReference>
<feature type="region of interest" description="Disordered" evidence="3">
    <location>
        <begin position="522"/>
        <end position="549"/>
    </location>
</feature>
<feature type="region of interest" description="Disordered" evidence="3">
    <location>
        <begin position="75"/>
        <end position="118"/>
    </location>
</feature>
<keyword evidence="6" id="KW-1185">Reference proteome</keyword>
<dbReference type="EMBL" id="MU157850">
    <property type="protein sequence ID" value="KAF9528798.1"/>
    <property type="molecule type" value="Genomic_DNA"/>
</dbReference>
<dbReference type="GO" id="GO:0042393">
    <property type="term" value="F:histone binding"/>
    <property type="evidence" value="ECO:0007669"/>
    <property type="project" value="TreeGrafter"/>
</dbReference>
<feature type="compositionally biased region" description="Polar residues" evidence="3">
    <location>
        <begin position="107"/>
        <end position="118"/>
    </location>
</feature>
<dbReference type="SUPFAM" id="SSF50729">
    <property type="entry name" value="PH domain-like"/>
    <property type="match status" value="1"/>
</dbReference>
<feature type="region of interest" description="Disordered" evidence="3">
    <location>
        <begin position="401"/>
        <end position="507"/>
    </location>
</feature>